<dbReference type="Pfam" id="PF00657">
    <property type="entry name" value="Lipase_GDSL"/>
    <property type="match status" value="1"/>
</dbReference>
<sequence>MRKLDGMKTMQGNVLLYQSKCISIMRAVWCTVVAFSYLHVCESAIKLPKDVKVPAILVFGDSVVDPGNNNYLKTIGKANFPPYGRDFEGGVPTGRYSNGKIPSDLLAEEIGIKELVPPYLDPSLQMSDLVTGVSFASGTSGYDPLSSELYNALSLADQLKLFKEYINKLKATVGENRTSEIVSQSVYLVCAGSNDITNTYFVLPIRRWTYNVPAYTDMMVNWASTFIQELYTLGARRIGVINAPPCGCLPSQRTLSGGLFRGCADELNQAAILFNGKLYTELRSLNQTLPGSRLVYHDIYNPLMSLIMNPFQYGFAVTEKGCCGTGNIEVSFLCTRFNPGTCSDASKYVFWDSFHPTEATYRMLVHQLVRKSVNGFF</sequence>
<dbReference type="InterPro" id="IPR036514">
    <property type="entry name" value="SGNH_hydro_sf"/>
</dbReference>
<accession>A0A9Q1KG18</accession>
<dbReference type="PANTHER" id="PTHR45642:SF95">
    <property type="entry name" value="GDSL-LIKE LIPASE_ACYLHYDROLASE FAMILY PROTEIN, EXPRESSED"/>
    <property type="match status" value="1"/>
</dbReference>
<dbReference type="CDD" id="cd01837">
    <property type="entry name" value="SGNH_plant_lipase_like"/>
    <property type="match status" value="1"/>
</dbReference>
<dbReference type="OrthoDB" id="1600564at2759"/>
<evidence type="ECO:0008006" key="4">
    <source>
        <dbReference type="Google" id="ProtNLM"/>
    </source>
</evidence>
<keyword evidence="3" id="KW-1185">Reference proteome</keyword>
<gene>
    <name evidence="2" type="ORF">Cgig2_019573</name>
</gene>
<dbReference type="InterPro" id="IPR035669">
    <property type="entry name" value="SGNH_plant_lipase-like"/>
</dbReference>
<evidence type="ECO:0000313" key="2">
    <source>
        <dbReference type="EMBL" id="KAJ8443591.1"/>
    </source>
</evidence>
<dbReference type="GO" id="GO:0005576">
    <property type="term" value="C:extracellular region"/>
    <property type="evidence" value="ECO:0007669"/>
    <property type="project" value="TreeGrafter"/>
</dbReference>
<dbReference type="InterPro" id="IPR050592">
    <property type="entry name" value="GDSL_lipolytic_enzyme"/>
</dbReference>
<dbReference type="InterPro" id="IPR001087">
    <property type="entry name" value="GDSL"/>
</dbReference>
<dbReference type="GO" id="GO:0016788">
    <property type="term" value="F:hydrolase activity, acting on ester bonds"/>
    <property type="evidence" value="ECO:0007669"/>
    <property type="project" value="InterPro"/>
</dbReference>
<evidence type="ECO:0000256" key="1">
    <source>
        <dbReference type="ARBA" id="ARBA00008668"/>
    </source>
</evidence>
<proteinExistence type="inferred from homology"/>
<comment type="similarity">
    <text evidence="1">Belongs to the 'GDSL' lipolytic enzyme family.</text>
</comment>
<evidence type="ECO:0000313" key="3">
    <source>
        <dbReference type="Proteomes" id="UP001153076"/>
    </source>
</evidence>
<dbReference type="PANTHER" id="PTHR45642">
    <property type="entry name" value="GDSL ESTERASE/LIPASE EXL3"/>
    <property type="match status" value="1"/>
</dbReference>
<dbReference type="AlphaFoldDB" id="A0A9Q1KG18"/>
<dbReference type="FunFam" id="3.40.50.1110:FF:000003">
    <property type="entry name" value="GDSL esterase/lipase APG"/>
    <property type="match status" value="1"/>
</dbReference>
<organism evidence="2 3">
    <name type="scientific">Carnegiea gigantea</name>
    <dbReference type="NCBI Taxonomy" id="171969"/>
    <lineage>
        <taxon>Eukaryota</taxon>
        <taxon>Viridiplantae</taxon>
        <taxon>Streptophyta</taxon>
        <taxon>Embryophyta</taxon>
        <taxon>Tracheophyta</taxon>
        <taxon>Spermatophyta</taxon>
        <taxon>Magnoliopsida</taxon>
        <taxon>eudicotyledons</taxon>
        <taxon>Gunneridae</taxon>
        <taxon>Pentapetalae</taxon>
        <taxon>Caryophyllales</taxon>
        <taxon>Cactineae</taxon>
        <taxon>Cactaceae</taxon>
        <taxon>Cactoideae</taxon>
        <taxon>Echinocereeae</taxon>
        <taxon>Carnegiea</taxon>
    </lineage>
</organism>
<dbReference type="SUPFAM" id="SSF52266">
    <property type="entry name" value="SGNH hydrolase"/>
    <property type="match status" value="1"/>
</dbReference>
<dbReference type="EMBL" id="JAKOGI010000115">
    <property type="protein sequence ID" value="KAJ8443591.1"/>
    <property type="molecule type" value="Genomic_DNA"/>
</dbReference>
<dbReference type="Gene3D" id="3.40.50.1110">
    <property type="entry name" value="SGNH hydrolase"/>
    <property type="match status" value="1"/>
</dbReference>
<comment type="caution">
    <text evidence="2">The sequence shown here is derived from an EMBL/GenBank/DDBJ whole genome shotgun (WGS) entry which is preliminary data.</text>
</comment>
<name>A0A9Q1KG18_9CARY</name>
<reference evidence="2" key="1">
    <citation type="submission" date="2022-04" db="EMBL/GenBank/DDBJ databases">
        <title>Carnegiea gigantea Genome sequencing and assembly v2.</title>
        <authorList>
            <person name="Copetti D."/>
            <person name="Sanderson M.J."/>
            <person name="Burquez A."/>
            <person name="Wojciechowski M.F."/>
        </authorList>
    </citation>
    <scope>NUCLEOTIDE SEQUENCE</scope>
    <source>
        <strain evidence="2">SGP5-SGP5p</strain>
        <tissue evidence="2">Aerial part</tissue>
    </source>
</reference>
<dbReference type="Proteomes" id="UP001153076">
    <property type="component" value="Unassembled WGS sequence"/>
</dbReference>
<protein>
    <recommendedName>
        <fullName evidence="4">GDSL esterase/lipase EXL3</fullName>
    </recommendedName>
</protein>